<organism evidence="1">
    <name type="scientific">Sesamum latifolium</name>
    <dbReference type="NCBI Taxonomy" id="2727402"/>
    <lineage>
        <taxon>Eukaryota</taxon>
        <taxon>Viridiplantae</taxon>
        <taxon>Streptophyta</taxon>
        <taxon>Embryophyta</taxon>
        <taxon>Tracheophyta</taxon>
        <taxon>Spermatophyta</taxon>
        <taxon>Magnoliopsida</taxon>
        <taxon>eudicotyledons</taxon>
        <taxon>Gunneridae</taxon>
        <taxon>Pentapetalae</taxon>
        <taxon>asterids</taxon>
        <taxon>lamiids</taxon>
        <taxon>Lamiales</taxon>
        <taxon>Pedaliaceae</taxon>
        <taxon>Sesamum</taxon>
    </lineage>
</organism>
<sequence length="153" mass="17372">MTKFLSFAGRLELIRSVIQDAECFWLKVFPLPATVIEKIHRLCRVFLWNSKRALVAWEEIPILKKRVDSISDTFNSGMLPSLLETYKATLDYGKDWLHATDLLSYKRKHHARCASTPKNRQNIFSLSAPLVILSGHISDNGLTLADVCPPSSM</sequence>
<evidence type="ECO:0000313" key="1">
    <source>
        <dbReference type="EMBL" id="KAL0445069.1"/>
    </source>
</evidence>
<dbReference type="EMBL" id="JACGWN010000007">
    <property type="protein sequence ID" value="KAL0445069.1"/>
    <property type="molecule type" value="Genomic_DNA"/>
</dbReference>
<dbReference type="AlphaFoldDB" id="A0AAW2WSP8"/>
<name>A0AAW2WSP8_9LAMI</name>
<dbReference type="PANTHER" id="PTHR33116:SF80">
    <property type="entry name" value="REVERSE TRANSCRIPTASE ZINC-BINDING DOMAIN-CONTAINING PROTEIN"/>
    <property type="match status" value="1"/>
</dbReference>
<reference evidence="1" key="2">
    <citation type="journal article" date="2024" name="Plant">
        <title>Genomic evolution and insights into agronomic trait innovations of Sesamum species.</title>
        <authorList>
            <person name="Miao H."/>
            <person name="Wang L."/>
            <person name="Qu L."/>
            <person name="Liu H."/>
            <person name="Sun Y."/>
            <person name="Le M."/>
            <person name="Wang Q."/>
            <person name="Wei S."/>
            <person name="Zheng Y."/>
            <person name="Lin W."/>
            <person name="Duan Y."/>
            <person name="Cao H."/>
            <person name="Xiong S."/>
            <person name="Wang X."/>
            <person name="Wei L."/>
            <person name="Li C."/>
            <person name="Ma Q."/>
            <person name="Ju M."/>
            <person name="Zhao R."/>
            <person name="Li G."/>
            <person name="Mu C."/>
            <person name="Tian Q."/>
            <person name="Mei H."/>
            <person name="Zhang T."/>
            <person name="Gao T."/>
            <person name="Zhang H."/>
        </authorList>
    </citation>
    <scope>NUCLEOTIDE SEQUENCE</scope>
    <source>
        <strain evidence="1">KEN1</strain>
    </source>
</reference>
<proteinExistence type="predicted"/>
<dbReference type="PANTHER" id="PTHR33116">
    <property type="entry name" value="REVERSE TRANSCRIPTASE ZINC-BINDING DOMAIN-CONTAINING PROTEIN-RELATED-RELATED"/>
    <property type="match status" value="1"/>
</dbReference>
<gene>
    <name evidence="1" type="ORF">Slati_2229600</name>
</gene>
<protein>
    <submittedName>
        <fullName evidence="1">Uncharacterized protein</fullName>
    </submittedName>
</protein>
<reference evidence="1" key="1">
    <citation type="submission" date="2020-06" db="EMBL/GenBank/DDBJ databases">
        <authorList>
            <person name="Li T."/>
            <person name="Hu X."/>
            <person name="Zhang T."/>
            <person name="Song X."/>
            <person name="Zhang H."/>
            <person name="Dai N."/>
            <person name="Sheng W."/>
            <person name="Hou X."/>
            <person name="Wei L."/>
        </authorList>
    </citation>
    <scope>NUCLEOTIDE SEQUENCE</scope>
    <source>
        <strain evidence="1">KEN1</strain>
        <tissue evidence="1">Leaf</tissue>
    </source>
</reference>
<accession>A0AAW2WSP8</accession>
<comment type="caution">
    <text evidence="1">The sequence shown here is derived from an EMBL/GenBank/DDBJ whole genome shotgun (WGS) entry which is preliminary data.</text>
</comment>